<feature type="domain" description="HTH lacI-type" evidence="4">
    <location>
        <begin position="6"/>
        <end position="60"/>
    </location>
</feature>
<accession>A0A1I5TQ85</accession>
<evidence type="ECO:0000259" key="4">
    <source>
        <dbReference type="PROSITE" id="PS50932"/>
    </source>
</evidence>
<dbReference type="InterPro" id="IPR028082">
    <property type="entry name" value="Peripla_BP_I"/>
</dbReference>
<dbReference type="PROSITE" id="PS50932">
    <property type="entry name" value="HTH_LACI_2"/>
    <property type="match status" value="1"/>
</dbReference>
<dbReference type="Gene3D" id="1.10.260.40">
    <property type="entry name" value="lambda repressor-like DNA-binding domains"/>
    <property type="match status" value="1"/>
</dbReference>
<dbReference type="SUPFAM" id="SSF53822">
    <property type="entry name" value="Periplasmic binding protein-like I"/>
    <property type="match status" value="1"/>
</dbReference>
<evidence type="ECO:0000256" key="3">
    <source>
        <dbReference type="ARBA" id="ARBA00023163"/>
    </source>
</evidence>
<gene>
    <name evidence="5" type="ORF">SAMN05444277_102247</name>
</gene>
<evidence type="ECO:0000313" key="5">
    <source>
        <dbReference type="EMBL" id="SFP85224.1"/>
    </source>
</evidence>
<dbReference type="Proteomes" id="UP000199031">
    <property type="component" value="Unassembled WGS sequence"/>
</dbReference>
<dbReference type="STRING" id="1465490.SAMN05444277_102247"/>
<dbReference type="CDD" id="cd01392">
    <property type="entry name" value="HTH_LacI"/>
    <property type="match status" value="1"/>
</dbReference>
<evidence type="ECO:0000313" key="6">
    <source>
        <dbReference type="Proteomes" id="UP000199031"/>
    </source>
</evidence>
<name>A0A1I5TQ85_9BACT</name>
<protein>
    <submittedName>
        <fullName evidence="5">Transcriptional regulator, LacI family</fullName>
    </submittedName>
</protein>
<dbReference type="PANTHER" id="PTHR30146:SF109">
    <property type="entry name" value="HTH-TYPE TRANSCRIPTIONAL REGULATOR GALS"/>
    <property type="match status" value="1"/>
</dbReference>
<keyword evidence="3" id="KW-0804">Transcription</keyword>
<dbReference type="AlphaFoldDB" id="A0A1I5TQ85"/>
<sequence>MKYEAAKLKDISKVLGLSVSTISRALNDSYEISEKTKKLVREYAEKINYRPNPVAVSLREKRSRSIGVIIAEIANSFFSQMINGVESVAHAKGYNVIITQSLESYERELSNLEFLASRSVDGCLISVSTETKNFDHITRLHKRGFPFVCFDRIIDDIKTHKVSIDNFKGAYDATKELVKSGFKRIAMLGNAEHLSITQERLSGYKAALADAGLVFDESLIRYCLHGGMIYGEVEQAMNELMSLRKKPDTFFAASDKLTTNFVRYCKAKKISIPNKLGLVGFSNLDLTDLLTPALSVIRQPAFEMGEAAAELLIKLIEAKRPPADFENMVLPPELLIRGSSERKK</sequence>
<dbReference type="InterPro" id="IPR000843">
    <property type="entry name" value="HTH_LacI"/>
</dbReference>
<dbReference type="CDD" id="cd06267">
    <property type="entry name" value="PBP1_LacI_sugar_binding-like"/>
    <property type="match status" value="1"/>
</dbReference>
<reference evidence="5 6" key="1">
    <citation type="submission" date="2016-10" db="EMBL/GenBank/DDBJ databases">
        <authorList>
            <person name="de Groot N.N."/>
        </authorList>
    </citation>
    <scope>NUCLEOTIDE SEQUENCE [LARGE SCALE GENOMIC DNA]</scope>
    <source>
        <strain evidence="5 6">DSM 28286</strain>
    </source>
</reference>
<keyword evidence="1" id="KW-0805">Transcription regulation</keyword>
<dbReference type="InterPro" id="IPR001761">
    <property type="entry name" value="Peripla_BP/Lac1_sug-bd_dom"/>
</dbReference>
<organism evidence="5 6">
    <name type="scientific">Parafilimonas terrae</name>
    <dbReference type="NCBI Taxonomy" id="1465490"/>
    <lineage>
        <taxon>Bacteria</taxon>
        <taxon>Pseudomonadati</taxon>
        <taxon>Bacteroidota</taxon>
        <taxon>Chitinophagia</taxon>
        <taxon>Chitinophagales</taxon>
        <taxon>Chitinophagaceae</taxon>
        <taxon>Parafilimonas</taxon>
    </lineage>
</organism>
<dbReference type="OrthoDB" id="667031at2"/>
<dbReference type="GO" id="GO:0000976">
    <property type="term" value="F:transcription cis-regulatory region binding"/>
    <property type="evidence" value="ECO:0007669"/>
    <property type="project" value="TreeGrafter"/>
</dbReference>
<keyword evidence="6" id="KW-1185">Reference proteome</keyword>
<dbReference type="Gene3D" id="3.40.50.2300">
    <property type="match status" value="2"/>
</dbReference>
<dbReference type="Pfam" id="PF00532">
    <property type="entry name" value="Peripla_BP_1"/>
    <property type="match status" value="1"/>
</dbReference>
<dbReference type="GO" id="GO:0003700">
    <property type="term" value="F:DNA-binding transcription factor activity"/>
    <property type="evidence" value="ECO:0007669"/>
    <property type="project" value="TreeGrafter"/>
</dbReference>
<dbReference type="SUPFAM" id="SSF47413">
    <property type="entry name" value="lambda repressor-like DNA-binding domains"/>
    <property type="match status" value="1"/>
</dbReference>
<dbReference type="EMBL" id="FOXQ01000002">
    <property type="protein sequence ID" value="SFP85224.1"/>
    <property type="molecule type" value="Genomic_DNA"/>
</dbReference>
<dbReference type="SMART" id="SM00354">
    <property type="entry name" value="HTH_LACI"/>
    <property type="match status" value="1"/>
</dbReference>
<evidence type="ECO:0000256" key="2">
    <source>
        <dbReference type="ARBA" id="ARBA00023125"/>
    </source>
</evidence>
<keyword evidence="2" id="KW-0238">DNA-binding</keyword>
<dbReference type="InterPro" id="IPR010982">
    <property type="entry name" value="Lambda_DNA-bd_dom_sf"/>
</dbReference>
<dbReference type="RefSeq" id="WP_090655942.1">
    <property type="nucleotide sequence ID" value="NZ_FOXQ01000002.1"/>
</dbReference>
<proteinExistence type="predicted"/>
<dbReference type="Pfam" id="PF00356">
    <property type="entry name" value="LacI"/>
    <property type="match status" value="1"/>
</dbReference>
<evidence type="ECO:0000256" key="1">
    <source>
        <dbReference type="ARBA" id="ARBA00023015"/>
    </source>
</evidence>
<dbReference type="PANTHER" id="PTHR30146">
    <property type="entry name" value="LACI-RELATED TRANSCRIPTIONAL REPRESSOR"/>
    <property type="match status" value="1"/>
</dbReference>